<organism evidence="13 14">
    <name type="scientific">Dacryopinax primogenitus (strain DJM 731)</name>
    <name type="common">Brown rot fungus</name>
    <dbReference type="NCBI Taxonomy" id="1858805"/>
    <lineage>
        <taxon>Eukaryota</taxon>
        <taxon>Fungi</taxon>
        <taxon>Dikarya</taxon>
        <taxon>Basidiomycota</taxon>
        <taxon>Agaricomycotina</taxon>
        <taxon>Dacrymycetes</taxon>
        <taxon>Dacrymycetales</taxon>
        <taxon>Dacrymycetaceae</taxon>
        <taxon>Dacryopinax</taxon>
    </lineage>
</organism>
<dbReference type="PANTHER" id="PTHR46300:SF2">
    <property type="entry name" value="CYTOCHROME P450 MONOOXYGENASE ALNH-RELATED"/>
    <property type="match status" value="1"/>
</dbReference>
<keyword evidence="5 12" id="KW-0812">Transmembrane</keyword>
<dbReference type="SUPFAM" id="SSF48264">
    <property type="entry name" value="Cytochrome P450"/>
    <property type="match status" value="1"/>
</dbReference>
<dbReference type="AlphaFoldDB" id="M5FQ13"/>
<dbReference type="GO" id="GO:0016705">
    <property type="term" value="F:oxidoreductase activity, acting on paired donors, with incorporation or reduction of molecular oxygen"/>
    <property type="evidence" value="ECO:0007669"/>
    <property type="project" value="InterPro"/>
</dbReference>
<dbReference type="InterPro" id="IPR050364">
    <property type="entry name" value="Cytochrome_P450_fung"/>
</dbReference>
<keyword evidence="7 12" id="KW-1133">Transmembrane helix</keyword>
<evidence type="ECO:0000313" key="13">
    <source>
        <dbReference type="EMBL" id="EJT98910.1"/>
    </source>
</evidence>
<protein>
    <submittedName>
        <fullName evidence="13">Cytochrome P450</fullName>
    </submittedName>
</protein>
<dbReference type="HOGENOM" id="CLU_001570_2_2_1"/>
<keyword evidence="11 12" id="KW-0472">Membrane</keyword>
<evidence type="ECO:0000256" key="4">
    <source>
        <dbReference type="ARBA" id="ARBA00022617"/>
    </source>
</evidence>
<dbReference type="GO" id="GO:0004497">
    <property type="term" value="F:monooxygenase activity"/>
    <property type="evidence" value="ECO:0007669"/>
    <property type="project" value="UniProtKB-KW"/>
</dbReference>
<comment type="subcellular location">
    <subcellularLocation>
        <location evidence="2">Membrane</location>
    </subcellularLocation>
</comment>
<reference evidence="13 14" key="1">
    <citation type="journal article" date="2012" name="Science">
        <title>The Paleozoic origin of enzymatic lignin decomposition reconstructed from 31 fungal genomes.</title>
        <authorList>
            <person name="Floudas D."/>
            <person name="Binder M."/>
            <person name="Riley R."/>
            <person name="Barry K."/>
            <person name="Blanchette R.A."/>
            <person name="Henrissat B."/>
            <person name="Martinez A.T."/>
            <person name="Otillar R."/>
            <person name="Spatafora J.W."/>
            <person name="Yadav J.S."/>
            <person name="Aerts A."/>
            <person name="Benoit I."/>
            <person name="Boyd A."/>
            <person name="Carlson A."/>
            <person name="Copeland A."/>
            <person name="Coutinho P.M."/>
            <person name="de Vries R.P."/>
            <person name="Ferreira P."/>
            <person name="Findley K."/>
            <person name="Foster B."/>
            <person name="Gaskell J."/>
            <person name="Glotzer D."/>
            <person name="Gorecki P."/>
            <person name="Heitman J."/>
            <person name="Hesse C."/>
            <person name="Hori C."/>
            <person name="Igarashi K."/>
            <person name="Jurgens J.A."/>
            <person name="Kallen N."/>
            <person name="Kersten P."/>
            <person name="Kohler A."/>
            <person name="Kuees U."/>
            <person name="Kumar T.K.A."/>
            <person name="Kuo A."/>
            <person name="LaButti K."/>
            <person name="Larrondo L.F."/>
            <person name="Lindquist E."/>
            <person name="Ling A."/>
            <person name="Lombard V."/>
            <person name="Lucas S."/>
            <person name="Lundell T."/>
            <person name="Martin R."/>
            <person name="McLaughlin D.J."/>
            <person name="Morgenstern I."/>
            <person name="Morin E."/>
            <person name="Murat C."/>
            <person name="Nagy L.G."/>
            <person name="Nolan M."/>
            <person name="Ohm R.A."/>
            <person name="Patyshakuliyeva A."/>
            <person name="Rokas A."/>
            <person name="Ruiz-Duenas F.J."/>
            <person name="Sabat G."/>
            <person name="Salamov A."/>
            <person name="Samejima M."/>
            <person name="Schmutz J."/>
            <person name="Slot J.C."/>
            <person name="St John F."/>
            <person name="Stenlid J."/>
            <person name="Sun H."/>
            <person name="Sun S."/>
            <person name="Syed K."/>
            <person name="Tsang A."/>
            <person name="Wiebenga A."/>
            <person name="Young D."/>
            <person name="Pisabarro A."/>
            <person name="Eastwood D.C."/>
            <person name="Martin F."/>
            <person name="Cullen D."/>
            <person name="Grigoriev I.V."/>
            <person name="Hibbett D.S."/>
        </authorList>
    </citation>
    <scope>NUCLEOTIDE SEQUENCE [LARGE SCALE GENOMIC DNA]</scope>
    <source>
        <strain evidence="13 14">DJM-731 SS1</strain>
    </source>
</reference>
<dbReference type="GO" id="GO:0016020">
    <property type="term" value="C:membrane"/>
    <property type="evidence" value="ECO:0007669"/>
    <property type="project" value="UniProtKB-SubCell"/>
</dbReference>
<evidence type="ECO:0000256" key="12">
    <source>
        <dbReference type="SAM" id="Phobius"/>
    </source>
</evidence>
<evidence type="ECO:0000256" key="7">
    <source>
        <dbReference type="ARBA" id="ARBA00022989"/>
    </source>
</evidence>
<evidence type="ECO:0000256" key="9">
    <source>
        <dbReference type="ARBA" id="ARBA00023004"/>
    </source>
</evidence>
<evidence type="ECO:0000256" key="2">
    <source>
        <dbReference type="ARBA" id="ARBA00004370"/>
    </source>
</evidence>
<evidence type="ECO:0000256" key="5">
    <source>
        <dbReference type="ARBA" id="ARBA00022692"/>
    </source>
</evidence>
<comment type="cofactor">
    <cofactor evidence="1">
        <name>heme</name>
        <dbReference type="ChEBI" id="CHEBI:30413"/>
    </cofactor>
</comment>
<dbReference type="Pfam" id="PF00067">
    <property type="entry name" value="p450"/>
    <property type="match status" value="1"/>
</dbReference>
<dbReference type="STRING" id="1858805.M5FQ13"/>
<dbReference type="PANTHER" id="PTHR46300">
    <property type="entry name" value="P450, PUTATIVE (EUROFUNG)-RELATED-RELATED"/>
    <property type="match status" value="1"/>
</dbReference>
<evidence type="ECO:0000256" key="10">
    <source>
        <dbReference type="ARBA" id="ARBA00023033"/>
    </source>
</evidence>
<keyword evidence="10" id="KW-0503">Monooxygenase</keyword>
<dbReference type="EMBL" id="JH795871">
    <property type="protein sequence ID" value="EJT98910.1"/>
    <property type="molecule type" value="Genomic_DNA"/>
</dbReference>
<gene>
    <name evidence="13" type="ORF">DACRYDRAFT_70026</name>
</gene>
<evidence type="ECO:0000313" key="14">
    <source>
        <dbReference type="Proteomes" id="UP000030653"/>
    </source>
</evidence>
<accession>M5FQ13</accession>
<evidence type="ECO:0000256" key="3">
    <source>
        <dbReference type="ARBA" id="ARBA00010617"/>
    </source>
</evidence>
<dbReference type="OrthoDB" id="1055148at2759"/>
<dbReference type="InterPro" id="IPR001128">
    <property type="entry name" value="Cyt_P450"/>
</dbReference>
<evidence type="ECO:0000256" key="1">
    <source>
        <dbReference type="ARBA" id="ARBA00001971"/>
    </source>
</evidence>
<name>M5FQ13_DACPD</name>
<evidence type="ECO:0000256" key="6">
    <source>
        <dbReference type="ARBA" id="ARBA00022723"/>
    </source>
</evidence>
<keyword evidence="14" id="KW-1185">Reference proteome</keyword>
<keyword evidence="4" id="KW-0349">Heme</keyword>
<dbReference type="GeneID" id="63690976"/>
<feature type="transmembrane region" description="Helical" evidence="12">
    <location>
        <begin position="14"/>
        <end position="35"/>
    </location>
</feature>
<keyword evidence="9" id="KW-0408">Iron</keyword>
<evidence type="ECO:0000256" key="11">
    <source>
        <dbReference type="ARBA" id="ARBA00023136"/>
    </source>
</evidence>
<dbReference type="Gene3D" id="1.10.630.10">
    <property type="entry name" value="Cytochrome P450"/>
    <property type="match status" value="1"/>
</dbReference>
<keyword evidence="6" id="KW-0479">Metal-binding</keyword>
<proteinExistence type="inferred from homology"/>
<dbReference type="RefSeq" id="XP_040625808.1">
    <property type="nucleotide sequence ID" value="XM_040775914.1"/>
</dbReference>
<dbReference type="InterPro" id="IPR036396">
    <property type="entry name" value="Cyt_P450_sf"/>
</dbReference>
<evidence type="ECO:0000256" key="8">
    <source>
        <dbReference type="ARBA" id="ARBA00023002"/>
    </source>
</evidence>
<dbReference type="GO" id="GO:0005506">
    <property type="term" value="F:iron ion binding"/>
    <property type="evidence" value="ECO:0007669"/>
    <property type="project" value="InterPro"/>
</dbReference>
<dbReference type="OMA" id="MTIRMAY"/>
<dbReference type="GO" id="GO:0020037">
    <property type="term" value="F:heme binding"/>
    <property type="evidence" value="ECO:0007669"/>
    <property type="project" value="InterPro"/>
</dbReference>
<keyword evidence="8" id="KW-0560">Oxidoreductase</keyword>
<sequence length="234" mass="26322">MDPLKDISLGSASFSFWGGISVLILLIILTGRSVYRKEHTTSRFPPGPRGHPLVGNLFQIPSTFFWYQLETWFERFGPVYTIWMASQPIVVLNTAAAAAEVLDRQSGITSGRPRSIKGSFFGTDQILGTMEYSPRWRAGRRAMHASFNLRSTVRFAPLQAYDAINLCLGLLRHPDKPLDVHIHRFSASVIFRCLYGHDGFSLDGGDPSLNMRRLTDELMQAVLPQNSIVDMFPF</sequence>
<dbReference type="Proteomes" id="UP000030653">
    <property type="component" value="Unassembled WGS sequence"/>
</dbReference>
<comment type="similarity">
    <text evidence="3">Belongs to the cytochrome P450 family.</text>
</comment>